<dbReference type="Gene3D" id="3.30.565.10">
    <property type="entry name" value="Histidine kinase-like ATPase, C-terminal domain"/>
    <property type="match status" value="1"/>
</dbReference>
<keyword evidence="12" id="KW-0902">Two-component regulatory system</keyword>
<dbReference type="GO" id="GO:0000155">
    <property type="term" value="F:phosphorelay sensor kinase activity"/>
    <property type="evidence" value="ECO:0007669"/>
    <property type="project" value="InterPro"/>
</dbReference>
<keyword evidence="9 17" id="KW-0418">Kinase</keyword>
<comment type="catalytic activity">
    <reaction evidence="1">
        <text>ATP + protein L-histidine = ADP + protein N-phospho-L-histidine.</text>
        <dbReference type="EC" id="2.7.13.3"/>
    </reaction>
</comment>
<dbReference type="SMART" id="SM00387">
    <property type="entry name" value="HATPase_c"/>
    <property type="match status" value="1"/>
</dbReference>
<dbReference type="InterPro" id="IPR050398">
    <property type="entry name" value="HssS/ArlS-like"/>
</dbReference>
<feature type="domain" description="HAMP" evidence="16">
    <location>
        <begin position="189"/>
        <end position="241"/>
    </location>
</feature>
<dbReference type="InterPro" id="IPR036097">
    <property type="entry name" value="HisK_dim/P_sf"/>
</dbReference>
<evidence type="ECO:0000256" key="2">
    <source>
        <dbReference type="ARBA" id="ARBA00004651"/>
    </source>
</evidence>
<dbReference type="GO" id="GO:0005886">
    <property type="term" value="C:plasma membrane"/>
    <property type="evidence" value="ECO:0007669"/>
    <property type="project" value="UniProtKB-SubCell"/>
</dbReference>
<evidence type="ECO:0000313" key="18">
    <source>
        <dbReference type="Proteomes" id="UP000712157"/>
    </source>
</evidence>
<keyword evidence="7 14" id="KW-0812">Transmembrane</keyword>
<dbReference type="Gene3D" id="6.10.340.10">
    <property type="match status" value="1"/>
</dbReference>
<reference evidence="17" key="1">
    <citation type="submission" date="2021-06" db="EMBL/GenBank/DDBJ databases">
        <title>Description of novel taxa of the family Lachnospiraceae.</title>
        <authorList>
            <person name="Chaplin A.V."/>
            <person name="Sokolova S.R."/>
            <person name="Pikina A.P."/>
            <person name="Korzhanova M."/>
            <person name="Belova V."/>
            <person name="Korostin D."/>
            <person name="Efimov B.A."/>
        </authorList>
    </citation>
    <scope>NUCLEOTIDE SEQUENCE</scope>
    <source>
        <strain evidence="17">ASD5720</strain>
    </source>
</reference>
<evidence type="ECO:0000313" key="17">
    <source>
        <dbReference type="EMBL" id="MBU9735782.1"/>
    </source>
</evidence>
<evidence type="ECO:0000256" key="7">
    <source>
        <dbReference type="ARBA" id="ARBA00022692"/>
    </source>
</evidence>
<dbReference type="Pfam" id="PF00512">
    <property type="entry name" value="HisKA"/>
    <property type="match status" value="1"/>
</dbReference>
<evidence type="ECO:0000259" key="16">
    <source>
        <dbReference type="PROSITE" id="PS50885"/>
    </source>
</evidence>
<proteinExistence type="predicted"/>
<evidence type="ECO:0000256" key="8">
    <source>
        <dbReference type="ARBA" id="ARBA00022741"/>
    </source>
</evidence>
<accession>A0A949N9V2</accession>
<dbReference type="EMBL" id="JAHQCW010000005">
    <property type="protein sequence ID" value="MBU9735782.1"/>
    <property type="molecule type" value="Genomic_DNA"/>
</dbReference>
<feature type="transmembrane region" description="Helical" evidence="14">
    <location>
        <begin position="6"/>
        <end position="27"/>
    </location>
</feature>
<evidence type="ECO:0000259" key="15">
    <source>
        <dbReference type="PROSITE" id="PS50109"/>
    </source>
</evidence>
<feature type="domain" description="Histidine kinase" evidence="15">
    <location>
        <begin position="256"/>
        <end position="467"/>
    </location>
</feature>
<dbReference type="InterPro" id="IPR003661">
    <property type="entry name" value="HisK_dim/P_dom"/>
</dbReference>
<dbReference type="InterPro" id="IPR003594">
    <property type="entry name" value="HATPase_dom"/>
</dbReference>
<evidence type="ECO:0000256" key="4">
    <source>
        <dbReference type="ARBA" id="ARBA00022475"/>
    </source>
</evidence>
<evidence type="ECO:0000256" key="1">
    <source>
        <dbReference type="ARBA" id="ARBA00000085"/>
    </source>
</evidence>
<keyword evidence="8" id="KW-0547">Nucleotide-binding</keyword>
<dbReference type="Gene3D" id="1.10.287.130">
    <property type="match status" value="1"/>
</dbReference>
<dbReference type="AlphaFoldDB" id="A0A949N9V2"/>
<evidence type="ECO:0000256" key="13">
    <source>
        <dbReference type="ARBA" id="ARBA00023136"/>
    </source>
</evidence>
<dbReference type="Pfam" id="PF02518">
    <property type="entry name" value="HATPase_c"/>
    <property type="match status" value="1"/>
</dbReference>
<evidence type="ECO:0000256" key="10">
    <source>
        <dbReference type="ARBA" id="ARBA00022840"/>
    </source>
</evidence>
<keyword evidence="10" id="KW-0067">ATP-binding</keyword>
<dbReference type="RefSeq" id="WP_238720774.1">
    <property type="nucleotide sequence ID" value="NZ_JAHQCW010000005.1"/>
</dbReference>
<dbReference type="CDD" id="cd00075">
    <property type="entry name" value="HATPase"/>
    <property type="match status" value="1"/>
</dbReference>
<dbReference type="GO" id="GO:0005524">
    <property type="term" value="F:ATP binding"/>
    <property type="evidence" value="ECO:0007669"/>
    <property type="project" value="UniProtKB-KW"/>
</dbReference>
<dbReference type="InterPro" id="IPR036890">
    <property type="entry name" value="HATPase_C_sf"/>
</dbReference>
<dbReference type="InterPro" id="IPR004358">
    <property type="entry name" value="Sig_transdc_His_kin-like_C"/>
</dbReference>
<dbReference type="SUPFAM" id="SSF158472">
    <property type="entry name" value="HAMP domain-like"/>
    <property type="match status" value="1"/>
</dbReference>
<dbReference type="PANTHER" id="PTHR45528">
    <property type="entry name" value="SENSOR HISTIDINE KINASE CPXA"/>
    <property type="match status" value="1"/>
</dbReference>
<dbReference type="SMART" id="SM00304">
    <property type="entry name" value="HAMP"/>
    <property type="match status" value="1"/>
</dbReference>
<gene>
    <name evidence="17" type="ORF">KTH89_04485</name>
</gene>
<dbReference type="InterPro" id="IPR005467">
    <property type="entry name" value="His_kinase_dom"/>
</dbReference>
<evidence type="ECO:0000256" key="5">
    <source>
        <dbReference type="ARBA" id="ARBA00022553"/>
    </source>
</evidence>
<keyword evidence="4" id="KW-1003">Cell membrane</keyword>
<dbReference type="PRINTS" id="PR00344">
    <property type="entry name" value="BCTRLSENSOR"/>
</dbReference>
<dbReference type="SUPFAM" id="SSF55874">
    <property type="entry name" value="ATPase domain of HSP90 chaperone/DNA topoisomerase II/histidine kinase"/>
    <property type="match status" value="1"/>
</dbReference>
<dbReference type="PANTHER" id="PTHR45528:SF1">
    <property type="entry name" value="SENSOR HISTIDINE KINASE CPXA"/>
    <property type="match status" value="1"/>
</dbReference>
<comment type="subcellular location">
    <subcellularLocation>
        <location evidence="2">Cell membrane</location>
        <topology evidence="2">Multi-pass membrane protein</topology>
    </subcellularLocation>
</comment>
<dbReference type="InterPro" id="IPR003660">
    <property type="entry name" value="HAMP_dom"/>
</dbReference>
<dbReference type="SUPFAM" id="SSF47384">
    <property type="entry name" value="Homodimeric domain of signal transducing histidine kinase"/>
    <property type="match status" value="1"/>
</dbReference>
<evidence type="ECO:0000256" key="6">
    <source>
        <dbReference type="ARBA" id="ARBA00022679"/>
    </source>
</evidence>
<keyword evidence="18" id="KW-1185">Reference proteome</keyword>
<evidence type="ECO:0000256" key="14">
    <source>
        <dbReference type="SAM" id="Phobius"/>
    </source>
</evidence>
<keyword evidence="5" id="KW-0597">Phosphoprotein</keyword>
<evidence type="ECO:0000256" key="12">
    <source>
        <dbReference type="ARBA" id="ARBA00023012"/>
    </source>
</evidence>
<evidence type="ECO:0000256" key="11">
    <source>
        <dbReference type="ARBA" id="ARBA00022989"/>
    </source>
</evidence>
<dbReference type="Pfam" id="PF00672">
    <property type="entry name" value="HAMP"/>
    <property type="match status" value="1"/>
</dbReference>
<name>A0A949N9V2_9FIRM</name>
<keyword evidence="11 14" id="KW-1133">Transmembrane helix</keyword>
<dbReference type="PROSITE" id="PS50109">
    <property type="entry name" value="HIS_KIN"/>
    <property type="match status" value="1"/>
</dbReference>
<dbReference type="PROSITE" id="PS50885">
    <property type="entry name" value="HAMP"/>
    <property type="match status" value="1"/>
</dbReference>
<dbReference type="Proteomes" id="UP000712157">
    <property type="component" value="Unassembled WGS sequence"/>
</dbReference>
<protein>
    <recommendedName>
        <fullName evidence="3">histidine kinase</fullName>
        <ecNumber evidence="3">2.7.13.3</ecNumber>
    </recommendedName>
</protein>
<dbReference type="CDD" id="cd06225">
    <property type="entry name" value="HAMP"/>
    <property type="match status" value="1"/>
</dbReference>
<evidence type="ECO:0000256" key="9">
    <source>
        <dbReference type="ARBA" id="ARBA00022777"/>
    </source>
</evidence>
<dbReference type="CDD" id="cd00082">
    <property type="entry name" value="HisKA"/>
    <property type="match status" value="1"/>
</dbReference>
<dbReference type="SMART" id="SM00388">
    <property type="entry name" value="HisKA"/>
    <property type="match status" value="1"/>
</dbReference>
<dbReference type="EC" id="2.7.13.3" evidence="3"/>
<keyword evidence="6" id="KW-0808">Transferase</keyword>
<organism evidence="17 18">
    <name type="scientific">Diplocloster agilis</name>
    <dbReference type="NCBI Taxonomy" id="2850323"/>
    <lineage>
        <taxon>Bacteria</taxon>
        <taxon>Bacillati</taxon>
        <taxon>Bacillota</taxon>
        <taxon>Clostridia</taxon>
        <taxon>Lachnospirales</taxon>
        <taxon>Lachnospiraceae</taxon>
        <taxon>Diplocloster</taxon>
    </lineage>
</organism>
<evidence type="ECO:0000256" key="3">
    <source>
        <dbReference type="ARBA" id="ARBA00012438"/>
    </source>
</evidence>
<sequence length="469" mass="52763">MKFSTKLILSMTILVAVLFSVGGTILISRNFKHSLETAAAQNVEQHLLERYAIESNMINYILSGESYSEDKVADYAKRLSGYTGGQNKVMALYSDAGKVLYTNLPPLSDKNMEAILSQEGNTYLIRQADGLKYMLLTSQLEIDKNMVLLVSAYDITGLFSERDRQLQDFLLLDGIVILLCVLAIGLMTHVLTGPIQKLNNTSLHIANGAYKERTRIRSSDEIGQLSRNFDLMADAIEQQIDELQLSVRQRDDFINAFSHEIKTPMTAIIGYADILRTSATDKEKQIRYSRTIYQESRRLEELSRKLMDLMFCSEENLTTGPQPVYTIVHRLHQQMEPLLEGIRLSIAVEPASVVADASLLDCLLRNLILNAKKADPKDRTIELYGKIKDQAYRFSVEDSGCGIPPEELARITEPFYMIDKSRSRAMGGSGLGLFICSKIADLHHTKLHFESELGIGTTVWFELEVAKDI</sequence>
<keyword evidence="13 14" id="KW-0472">Membrane</keyword>
<feature type="transmembrane region" description="Helical" evidence="14">
    <location>
        <begin position="169"/>
        <end position="191"/>
    </location>
</feature>
<comment type="caution">
    <text evidence="17">The sequence shown here is derived from an EMBL/GenBank/DDBJ whole genome shotgun (WGS) entry which is preliminary data.</text>
</comment>